<proteinExistence type="predicted"/>
<sequence length="385" mass="42251">MRILYLAHDLDDAAIWRRVAMLEAGGASVSVAGFRRGSGALERPALVLGQTANGRMVARMRSVAALVPQIRARLEASGVETPDLVLARNLEMLALGRSYLRGRAAIPLIYELLDIHRLMIGQGRVARGLRKIEAWLMARCALVLVSSQGFVRHYLERYRQPARAVALVENKPLMLNGPGPATARTAPITPNCITIGWFGILRCQWTLETLDLLTRRHPGRFHIVLRGKPALDVLPKFHETVADNPDMSFEGAYRWPDDLPEIYSACDMAMLIDRYDAGANSDWLLPNRLYEGCLFGAVPISLSDTELGHSLAARGVGLRVTSPEATIDSLAAVTPEALAGLRATLAGLPRETWYADATDCADLVERLRECLPTQDAADPPQKYVA</sequence>
<gene>
    <name evidence="1" type="ORF">DL1_07380</name>
</gene>
<keyword evidence="1" id="KW-0808">Transferase</keyword>
<dbReference type="SUPFAM" id="SSF53756">
    <property type="entry name" value="UDP-Glycosyltransferase/glycogen phosphorylase"/>
    <property type="match status" value="1"/>
</dbReference>
<name>A0A074TIC8_9RHOB</name>
<protein>
    <submittedName>
        <fullName evidence="1">Glycosyl transferase</fullName>
    </submittedName>
</protein>
<reference evidence="1 2" key="1">
    <citation type="submission" date="2014-03" db="EMBL/GenBank/DDBJ databases">
        <title>The draft genome sequence of Thioclava dalianensis DLFJ1-1.</title>
        <authorList>
            <person name="Lai Q."/>
            <person name="Shao Z."/>
        </authorList>
    </citation>
    <scope>NUCLEOTIDE SEQUENCE [LARGE SCALE GENOMIC DNA]</scope>
    <source>
        <strain evidence="1 2">DLFJ1-1</strain>
    </source>
</reference>
<dbReference type="GO" id="GO:0016740">
    <property type="term" value="F:transferase activity"/>
    <property type="evidence" value="ECO:0007669"/>
    <property type="project" value="UniProtKB-KW"/>
</dbReference>
<dbReference type="Proteomes" id="UP000027725">
    <property type="component" value="Unassembled WGS sequence"/>
</dbReference>
<dbReference type="RefSeq" id="WP_051693263.1">
    <property type="nucleotide sequence ID" value="NZ_FOVB01000001.1"/>
</dbReference>
<accession>A0A074TIC8</accession>
<evidence type="ECO:0000313" key="2">
    <source>
        <dbReference type="Proteomes" id="UP000027725"/>
    </source>
</evidence>
<dbReference type="EMBL" id="JHEH01000002">
    <property type="protein sequence ID" value="KEP71399.1"/>
    <property type="molecule type" value="Genomic_DNA"/>
</dbReference>
<dbReference type="AlphaFoldDB" id="A0A074TIC8"/>
<organism evidence="1 2">
    <name type="scientific">Thioclava dalianensis</name>
    <dbReference type="NCBI Taxonomy" id="1185766"/>
    <lineage>
        <taxon>Bacteria</taxon>
        <taxon>Pseudomonadati</taxon>
        <taxon>Pseudomonadota</taxon>
        <taxon>Alphaproteobacteria</taxon>
        <taxon>Rhodobacterales</taxon>
        <taxon>Paracoccaceae</taxon>
        <taxon>Thioclava</taxon>
    </lineage>
</organism>
<keyword evidence="2" id="KW-1185">Reference proteome</keyword>
<comment type="caution">
    <text evidence="1">The sequence shown here is derived from an EMBL/GenBank/DDBJ whole genome shotgun (WGS) entry which is preliminary data.</text>
</comment>
<dbReference type="eggNOG" id="COG0438">
    <property type="taxonomic scope" value="Bacteria"/>
</dbReference>
<evidence type="ECO:0000313" key="1">
    <source>
        <dbReference type="EMBL" id="KEP71399.1"/>
    </source>
</evidence>
<dbReference type="STRING" id="1185766.SAMN05216224_101322"/>